<dbReference type="EMBL" id="CP089982">
    <property type="protein sequence ID" value="WXA98199.1"/>
    <property type="molecule type" value="Genomic_DNA"/>
</dbReference>
<keyword evidence="4" id="KW-1185">Reference proteome</keyword>
<keyword evidence="2" id="KW-0472">Membrane</keyword>
<evidence type="ECO:0000256" key="1">
    <source>
        <dbReference type="SAM" id="MobiDB-lite"/>
    </source>
</evidence>
<accession>A0ABZ2KMK8</accession>
<dbReference type="Proteomes" id="UP001379533">
    <property type="component" value="Chromosome"/>
</dbReference>
<protein>
    <submittedName>
        <fullName evidence="3">Pilus assembly protein PilM</fullName>
    </submittedName>
</protein>
<feature type="region of interest" description="Disordered" evidence="1">
    <location>
        <begin position="516"/>
        <end position="545"/>
    </location>
</feature>
<evidence type="ECO:0000313" key="4">
    <source>
        <dbReference type="Proteomes" id="UP001379533"/>
    </source>
</evidence>
<dbReference type="InterPro" id="IPR050696">
    <property type="entry name" value="FtsA/MreB"/>
</dbReference>
<keyword evidence="2" id="KW-0812">Transmembrane</keyword>
<name>A0ABZ2KMK8_9BACT</name>
<feature type="compositionally biased region" description="Low complexity" evidence="1">
    <location>
        <begin position="527"/>
        <end position="545"/>
    </location>
</feature>
<dbReference type="PANTHER" id="PTHR32432">
    <property type="entry name" value="CELL DIVISION PROTEIN FTSA-RELATED"/>
    <property type="match status" value="1"/>
</dbReference>
<gene>
    <name evidence="3" type="primary">pilM</name>
    <name evidence="3" type="ORF">LZC95_15320</name>
</gene>
<feature type="transmembrane region" description="Helical" evidence="2">
    <location>
        <begin position="360"/>
        <end position="383"/>
    </location>
</feature>
<reference evidence="3 4" key="1">
    <citation type="submission" date="2021-12" db="EMBL/GenBank/DDBJ databases">
        <title>Discovery of the Pendulisporaceae a myxobacterial family with distinct sporulation behavior and unique specialized metabolism.</title>
        <authorList>
            <person name="Garcia R."/>
            <person name="Popoff A."/>
            <person name="Bader C.D."/>
            <person name="Loehr J."/>
            <person name="Walesch S."/>
            <person name="Walt C."/>
            <person name="Boldt J."/>
            <person name="Bunk B."/>
            <person name="Haeckl F.J.F.P.J."/>
            <person name="Gunesch A.P."/>
            <person name="Birkelbach J."/>
            <person name="Nuebel U."/>
            <person name="Pietschmann T."/>
            <person name="Bach T."/>
            <person name="Mueller R."/>
        </authorList>
    </citation>
    <scope>NUCLEOTIDE SEQUENCE [LARGE SCALE GENOMIC DNA]</scope>
    <source>
        <strain evidence="3 4">MSr12523</strain>
    </source>
</reference>
<organism evidence="3 4">
    <name type="scientific">Pendulispora brunnea</name>
    <dbReference type="NCBI Taxonomy" id="2905690"/>
    <lineage>
        <taxon>Bacteria</taxon>
        <taxon>Pseudomonadati</taxon>
        <taxon>Myxococcota</taxon>
        <taxon>Myxococcia</taxon>
        <taxon>Myxococcales</taxon>
        <taxon>Sorangiineae</taxon>
        <taxon>Pendulisporaceae</taxon>
        <taxon>Pendulispora</taxon>
    </lineage>
</organism>
<keyword evidence="2" id="KW-1133">Transmembrane helix</keyword>
<proteinExistence type="predicted"/>
<dbReference type="InterPro" id="IPR005883">
    <property type="entry name" value="PilM"/>
</dbReference>
<dbReference type="InterPro" id="IPR043129">
    <property type="entry name" value="ATPase_NBD"/>
</dbReference>
<dbReference type="SUPFAM" id="SSF53067">
    <property type="entry name" value="Actin-like ATPase domain"/>
    <property type="match status" value="2"/>
</dbReference>
<evidence type="ECO:0000256" key="2">
    <source>
        <dbReference type="SAM" id="Phobius"/>
    </source>
</evidence>
<dbReference type="RefSeq" id="WP_394848811.1">
    <property type="nucleotide sequence ID" value="NZ_CP089982.1"/>
</dbReference>
<evidence type="ECO:0000313" key="3">
    <source>
        <dbReference type="EMBL" id="WXA98199.1"/>
    </source>
</evidence>
<sequence>MPIWLGIDIGKSAVKVAAIRSSYRKTAVVGLGSADIVAEVRDSQFLQAPPVPGSAEPSAVAETPSQDQIAQEAVSRAIRDAVTVALSGKPGTGDGVAVAIDGVKAMSRVLPIPSSAQKQLAEVLPFELEAQVPFELEGSVFDYRILSALRSLPGADPTTLPVLASVARISDVQARIDIVKQSLGVEPERVGVGLLPLANWVAVSPALAEPGPIVAIDLGTDSSDILIFRNGEPVFTRTVSQGTSGLPETAPKLAREIRITLAAYRAIGGDPATRVFLCGGGAFVSGAESFLSNELEIEVTALPPPPMEYEVPQPDQLRQLARYAKALGLALGLGSRPLGLDLRKGPLAYERGFGWLRERVPVLAGLAAVIVVSFFFSATMQLYALGKEKDTVEAALSSVTKEVLGEETSSAERANELLSQQTGGEDDPMPHADAFDVMVRLSEAIPTSMTHDIEDLDLTKGHVSIHGLVGSSNDAQSIATSLRSDPCFSDVQIKRIDQAIGKDDRKKYVLEFDLKCPEDQKGGGKKPGAQASASASAASSASGGK</sequence>
<dbReference type="Gene3D" id="3.30.420.380">
    <property type="match status" value="1"/>
</dbReference>
<dbReference type="PANTHER" id="PTHR32432:SF3">
    <property type="entry name" value="ETHANOLAMINE UTILIZATION PROTEIN EUTJ"/>
    <property type="match status" value="1"/>
</dbReference>
<dbReference type="Pfam" id="PF11104">
    <property type="entry name" value="PilM_2"/>
    <property type="match status" value="1"/>
</dbReference>